<evidence type="ECO:0000313" key="2">
    <source>
        <dbReference type="EMBL" id="KAJ1215843.1"/>
    </source>
</evidence>
<keyword evidence="3" id="KW-1185">Reference proteome</keyword>
<dbReference type="EMBL" id="JANPWB010000001">
    <property type="protein sequence ID" value="KAJ1215843.1"/>
    <property type="molecule type" value="Genomic_DNA"/>
</dbReference>
<comment type="caution">
    <text evidence="2">The sequence shown here is derived from an EMBL/GenBank/DDBJ whole genome shotgun (WGS) entry which is preliminary data.</text>
</comment>
<sequence>MNGLRARDARRKVNADRGAGTGDEQPEDPGRRQNSGETQKLATKADLRSREDPKDENSATSQEGRGCTRYGPL</sequence>
<reference evidence="2" key="1">
    <citation type="journal article" date="2022" name="bioRxiv">
        <title>Sequencing and chromosome-scale assembly of the giantPleurodeles waltlgenome.</title>
        <authorList>
            <person name="Brown T."/>
            <person name="Elewa A."/>
            <person name="Iarovenko S."/>
            <person name="Subramanian E."/>
            <person name="Araus A.J."/>
            <person name="Petzold A."/>
            <person name="Susuki M."/>
            <person name="Suzuki K.-i.T."/>
            <person name="Hayashi T."/>
            <person name="Toyoda A."/>
            <person name="Oliveira C."/>
            <person name="Osipova E."/>
            <person name="Leigh N.D."/>
            <person name="Simon A."/>
            <person name="Yun M.H."/>
        </authorList>
    </citation>
    <scope>NUCLEOTIDE SEQUENCE</scope>
    <source>
        <strain evidence="2">20211129_DDA</strain>
        <tissue evidence="2">Liver</tissue>
    </source>
</reference>
<feature type="compositionally biased region" description="Basic and acidic residues" evidence="1">
    <location>
        <begin position="43"/>
        <end position="57"/>
    </location>
</feature>
<dbReference type="AlphaFoldDB" id="A0AAV7WTN7"/>
<feature type="region of interest" description="Disordered" evidence="1">
    <location>
        <begin position="1"/>
        <end position="73"/>
    </location>
</feature>
<name>A0AAV7WTN7_PLEWA</name>
<feature type="compositionally biased region" description="Polar residues" evidence="1">
    <location>
        <begin position="32"/>
        <end position="41"/>
    </location>
</feature>
<proteinExistence type="predicted"/>
<evidence type="ECO:0000256" key="1">
    <source>
        <dbReference type="SAM" id="MobiDB-lite"/>
    </source>
</evidence>
<dbReference type="Proteomes" id="UP001066276">
    <property type="component" value="Chromosome 1_1"/>
</dbReference>
<feature type="compositionally biased region" description="Basic and acidic residues" evidence="1">
    <location>
        <begin position="1"/>
        <end position="15"/>
    </location>
</feature>
<accession>A0AAV7WTN7</accession>
<organism evidence="2 3">
    <name type="scientific">Pleurodeles waltl</name>
    <name type="common">Iberian ribbed newt</name>
    <dbReference type="NCBI Taxonomy" id="8319"/>
    <lineage>
        <taxon>Eukaryota</taxon>
        <taxon>Metazoa</taxon>
        <taxon>Chordata</taxon>
        <taxon>Craniata</taxon>
        <taxon>Vertebrata</taxon>
        <taxon>Euteleostomi</taxon>
        <taxon>Amphibia</taxon>
        <taxon>Batrachia</taxon>
        <taxon>Caudata</taxon>
        <taxon>Salamandroidea</taxon>
        <taxon>Salamandridae</taxon>
        <taxon>Pleurodelinae</taxon>
        <taxon>Pleurodeles</taxon>
    </lineage>
</organism>
<evidence type="ECO:0000313" key="3">
    <source>
        <dbReference type="Proteomes" id="UP001066276"/>
    </source>
</evidence>
<gene>
    <name evidence="2" type="ORF">NDU88_003450</name>
</gene>
<protein>
    <submittedName>
        <fullName evidence="2">Uncharacterized protein</fullName>
    </submittedName>
</protein>